<dbReference type="InterPro" id="IPR019379">
    <property type="entry name" value="Gamma_Secretase_Asp_P_PEN2"/>
</dbReference>
<organism evidence="2 3">
    <name type="scientific">Strongyloides stercoralis</name>
    <name type="common">Threadworm</name>
    <dbReference type="NCBI Taxonomy" id="6248"/>
    <lineage>
        <taxon>Eukaryota</taxon>
        <taxon>Metazoa</taxon>
        <taxon>Ecdysozoa</taxon>
        <taxon>Nematoda</taxon>
        <taxon>Chromadorea</taxon>
        <taxon>Rhabditida</taxon>
        <taxon>Tylenchina</taxon>
        <taxon>Panagrolaimomorpha</taxon>
        <taxon>Strongyloidoidea</taxon>
        <taxon>Strongyloididae</taxon>
        <taxon>Strongyloides</taxon>
    </lineage>
</organism>
<name>A0AAF5D0C2_STRER</name>
<protein>
    <submittedName>
        <fullName evidence="3">Gamma-secretase subunit PEN-2</fullName>
    </submittedName>
</protein>
<accession>A0AAF5D0C2</accession>
<dbReference type="Proteomes" id="UP000035681">
    <property type="component" value="Unplaced"/>
</dbReference>
<feature type="transmembrane region" description="Helical" evidence="1">
    <location>
        <begin position="113"/>
        <end position="134"/>
    </location>
</feature>
<dbReference type="AlphaFoldDB" id="A0AAF5D0C2"/>
<dbReference type="SUPFAM" id="SSF57501">
    <property type="entry name" value="Cystine-knot cytokines"/>
    <property type="match status" value="1"/>
</dbReference>
<evidence type="ECO:0000313" key="2">
    <source>
        <dbReference type="Proteomes" id="UP000035681"/>
    </source>
</evidence>
<dbReference type="PANTHER" id="PTHR33995">
    <property type="entry name" value="PROTEIN CBG18546"/>
    <property type="match status" value="1"/>
</dbReference>
<reference evidence="3" key="1">
    <citation type="submission" date="2024-02" db="UniProtKB">
        <authorList>
            <consortium name="WormBaseParasite"/>
        </authorList>
    </citation>
    <scope>IDENTIFICATION</scope>
</reference>
<keyword evidence="2" id="KW-1185">Reference proteome</keyword>
<dbReference type="InterPro" id="IPR029034">
    <property type="entry name" value="Cystine-knot_cytokine"/>
</dbReference>
<proteinExistence type="predicted"/>
<keyword evidence="1" id="KW-0472">Membrane</keyword>
<feature type="transmembrane region" description="Helical" evidence="1">
    <location>
        <begin position="48"/>
        <end position="68"/>
    </location>
</feature>
<keyword evidence="1" id="KW-0812">Transmembrane</keyword>
<sequence>NNSGNENVRSRGHTSGENTIERVVHAANIHPEHSHKSMDKKLDECKKYFKFGFFLLPSIWLIVVITLFREYKNRNSAYAKKEEILNAFLYGYLSISLLIEMMLNGLIRLELFWIFFIFPIALLSIDNLFSSTTFNPFIEQDSRQIPFDQCPCLKTPSGYQCIQYDSRYQATSLDEAVIAFDDLTFDRGDGELPTVMTASSGTECNTADCVQCQEDIKTRLHEVGLIPNVTLSVNSTSNNTNNTIVCQRYRFSKDKSSEYKYGKVEKKEEKKEEREEKKEERKKDRKCYDSSSEDSDDYCKKECCKCKCDCKKRKEKRFRRQVTTIENNVSLIGTRFNLSCTQKGVDLDGTGVVSLCNKCWSWRRLPSNYFPQYVNELVCDDLNTECLSGYGGCSTGTRSIEVYRTDLNQTVTLTAGAYCECKIFTSSPLLNLVNGTSQDAQTILNTIVYKLRHKNTFHLILLSF</sequence>
<keyword evidence="1" id="KW-1133">Transmembrane helix</keyword>
<dbReference type="Pfam" id="PF10251">
    <property type="entry name" value="PEN-2"/>
    <property type="match status" value="1"/>
</dbReference>
<evidence type="ECO:0000256" key="1">
    <source>
        <dbReference type="SAM" id="Phobius"/>
    </source>
</evidence>
<feature type="transmembrane region" description="Helical" evidence="1">
    <location>
        <begin position="89"/>
        <end position="107"/>
    </location>
</feature>
<evidence type="ECO:0000313" key="3">
    <source>
        <dbReference type="WBParaSite" id="TCONS_00004500.p1"/>
    </source>
</evidence>
<dbReference type="WBParaSite" id="TCONS_00004500.p1">
    <property type="protein sequence ID" value="TCONS_00004500.p1"/>
    <property type="gene ID" value="XLOC_002042"/>
</dbReference>
<dbReference type="PANTHER" id="PTHR33995:SF4">
    <property type="entry name" value="PROTEIN CBG09882"/>
    <property type="match status" value="1"/>
</dbReference>